<dbReference type="AlphaFoldDB" id="A0A9X3AJ20"/>
<gene>
    <name evidence="2" type="ORF">NYR02_16775</name>
</gene>
<feature type="signal peptide" evidence="1">
    <location>
        <begin position="1"/>
        <end position="18"/>
    </location>
</feature>
<dbReference type="InterPro" id="IPR011972">
    <property type="entry name" value="CHP02285"/>
</dbReference>
<keyword evidence="1" id="KW-0732">Signal</keyword>
<name>A0A9X3AJ20_9GAMM</name>
<sequence>MRWLLALGLLVLMSSLKAQELPQADDRPLLRWITMPYPPLHISDGPMAGKGIVDEYLGAVTASLSGYRHVREEMTPARAWQLIRVGENICHPGALYTPERAKYTLFSDSPALFPSLAFMVRLEDYKALFAPQMTIAAADMLARTNLRLGLVADRSYYVFLDNLLSAGDVYQRVTVLSSLHGPLSLYRMLQSGRIDYIIEYPWINRYMVDTIQAPEAHELVALSIRELPQFAKGYVACPKTLWGERVIMAVNRWVAEQKNTETNRQRMAVWLDRNTLPRYMRAYEEMIAPVTRP</sequence>
<accession>A0A9X3AJ20</accession>
<reference evidence="2" key="2">
    <citation type="submission" date="2022-08" db="EMBL/GenBank/DDBJ databases">
        <authorList>
            <person name="Dong C."/>
        </authorList>
    </citation>
    <scope>NUCLEOTIDE SEQUENCE</scope>
    <source>
        <strain evidence="2">59MF3M-4</strain>
    </source>
</reference>
<organism evidence="2 3">
    <name type="scientific">Thalassolituus pacificus</name>
    <dbReference type="NCBI Taxonomy" id="2975440"/>
    <lineage>
        <taxon>Bacteria</taxon>
        <taxon>Pseudomonadati</taxon>
        <taxon>Pseudomonadota</taxon>
        <taxon>Gammaproteobacteria</taxon>
        <taxon>Oceanospirillales</taxon>
        <taxon>Oceanospirillaceae</taxon>
        <taxon>Thalassolituus</taxon>
    </lineage>
</organism>
<protein>
    <submittedName>
        <fullName evidence="2">TIGR02285 family protein</fullName>
    </submittedName>
</protein>
<proteinExistence type="predicted"/>
<evidence type="ECO:0000313" key="3">
    <source>
        <dbReference type="Proteomes" id="UP001147830"/>
    </source>
</evidence>
<dbReference type="NCBIfam" id="TIGR02285">
    <property type="entry name" value="TIGR02285 family protein"/>
    <property type="match status" value="1"/>
</dbReference>
<dbReference type="RefSeq" id="WP_260977506.1">
    <property type="nucleotide sequence ID" value="NZ_JAOANI010000028.1"/>
</dbReference>
<comment type="caution">
    <text evidence="2">The sequence shown here is derived from an EMBL/GenBank/DDBJ whole genome shotgun (WGS) entry which is preliminary data.</text>
</comment>
<dbReference type="EMBL" id="JAOANI010000028">
    <property type="protein sequence ID" value="MCT7360677.1"/>
    <property type="molecule type" value="Genomic_DNA"/>
</dbReference>
<evidence type="ECO:0000313" key="2">
    <source>
        <dbReference type="EMBL" id="MCT7360677.1"/>
    </source>
</evidence>
<dbReference type="Proteomes" id="UP001147830">
    <property type="component" value="Unassembled WGS sequence"/>
</dbReference>
<keyword evidence="3" id="KW-1185">Reference proteome</keyword>
<reference evidence="2" key="1">
    <citation type="journal article" date="2022" name="Front. Microbiol.">
        <title>Genome-based taxonomic rearrangement of Oceanobacter-related bacteria including the description of Thalassolituus hydrocarbonoclasticus sp. nov. and Thalassolituus pacificus sp. nov. and emended description of the genus Thalassolituus.</title>
        <authorList>
            <person name="Dong C."/>
            <person name="Wei L."/>
            <person name="Wang J."/>
            <person name="Lai Q."/>
            <person name="Huang Z."/>
            <person name="Shao Z."/>
        </authorList>
    </citation>
    <scope>NUCLEOTIDE SEQUENCE</scope>
    <source>
        <strain evidence="2">59MF3M-4</strain>
    </source>
</reference>
<dbReference type="SUPFAM" id="SSF53850">
    <property type="entry name" value="Periplasmic binding protein-like II"/>
    <property type="match status" value="1"/>
</dbReference>
<evidence type="ECO:0000256" key="1">
    <source>
        <dbReference type="SAM" id="SignalP"/>
    </source>
</evidence>
<feature type="chain" id="PRO_5040890797" evidence="1">
    <location>
        <begin position="19"/>
        <end position="293"/>
    </location>
</feature>